<dbReference type="PRINTS" id="PR00080">
    <property type="entry name" value="SDRFAMILY"/>
</dbReference>
<proteinExistence type="inferred from homology"/>
<evidence type="ECO:0000256" key="3">
    <source>
        <dbReference type="ARBA" id="ARBA00023027"/>
    </source>
</evidence>
<evidence type="ECO:0000256" key="1">
    <source>
        <dbReference type="ARBA" id="ARBA00006484"/>
    </source>
</evidence>
<dbReference type="InterPro" id="IPR036291">
    <property type="entry name" value="NAD(P)-bd_dom_sf"/>
</dbReference>
<dbReference type="Pfam" id="PF13561">
    <property type="entry name" value="adh_short_C2"/>
    <property type="match status" value="1"/>
</dbReference>
<dbReference type="Proteomes" id="UP000466578">
    <property type="component" value="Chromosome"/>
</dbReference>
<dbReference type="PANTHER" id="PTHR24321:SF8">
    <property type="entry name" value="ESTRADIOL 17-BETA-DEHYDROGENASE 8-RELATED"/>
    <property type="match status" value="1"/>
</dbReference>
<keyword evidence="6" id="KW-1185">Reference proteome</keyword>
<evidence type="ECO:0000259" key="4">
    <source>
        <dbReference type="SMART" id="SM00822"/>
    </source>
</evidence>
<accession>A0ABM7KB65</accession>
<sequence length="254" mass="25673">MTDGRLAGKVAIVTGGGGGIGAAIAQVLHAEGALVAIADISGREEAVAAELGDGAIAVSTDVADDSAVAALVSRTVSEFGRLDALYNNAGIDGNLSALADYTLEEFDRVLAVNARAVFSGTRYALPIMISQGCGSIVNTASVAGLIAFPGLSAYCASKAAVIGLTRSTAVEYGRSGVRCNAICPGVVKTTMLTELEERHPEALTALLHTTKTTTPLGRLGLPMEIASVAVFLASDESTFLTGAVIPVDGGYTAV</sequence>
<feature type="domain" description="Ketoreductase" evidence="4">
    <location>
        <begin position="9"/>
        <end position="185"/>
    </location>
</feature>
<dbReference type="SUPFAM" id="SSF51735">
    <property type="entry name" value="NAD(P)-binding Rossmann-fold domains"/>
    <property type="match status" value="1"/>
</dbReference>
<organism evidence="5 6">
    <name type="scientific">Mycobacterium paraintracellulare</name>
    <dbReference type="NCBI Taxonomy" id="1138383"/>
    <lineage>
        <taxon>Bacteria</taxon>
        <taxon>Bacillati</taxon>
        <taxon>Actinomycetota</taxon>
        <taxon>Actinomycetes</taxon>
        <taxon>Mycobacteriales</taxon>
        <taxon>Mycobacteriaceae</taxon>
        <taxon>Mycobacterium</taxon>
        <taxon>Mycobacterium avium complex (MAC)</taxon>
    </lineage>
</organism>
<dbReference type="PROSITE" id="PS00061">
    <property type="entry name" value="ADH_SHORT"/>
    <property type="match status" value="1"/>
</dbReference>
<dbReference type="NCBIfam" id="NF005559">
    <property type="entry name" value="PRK07231.1"/>
    <property type="match status" value="1"/>
</dbReference>
<dbReference type="Gene3D" id="3.40.50.720">
    <property type="entry name" value="NAD(P)-binding Rossmann-like Domain"/>
    <property type="match status" value="1"/>
</dbReference>
<dbReference type="PRINTS" id="PR00081">
    <property type="entry name" value="GDHRDH"/>
</dbReference>
<gene>
    <name evidence="5" type="ORF">MPRI_35700</name>
</gene>
<protein>
    <submittedName>
        <fullName evidence="5">Short chain dehydrogenase</fullName>
    </submittedName>
</protein>
<keyword evidence="3" id="KW-0520">NAD</keyword>
<name>A0ABM7KB65_9MYCO</name>
<dbReference type="InterPro" id="IPR002347">
    <property type="entry name" value="SDR_fam"/>
</dbReference>
<dbReference type="PANTHER" id="PTHR24321">
    <property type="entry name" value="DEHYDROGENASES, SHORT CHAIN"/>
    <property type="match status" value="1"/>
</dbReference>
<evidence type="ECO:0000313" key="6">
    <source>
        <dbReference type="Proteomes" id="UP000466578"/>
    </source>
</evidence>
<comment type="similarity">
    <text evidence="1">Belongs to the short-chain dehydrogenases/reductases (SDR) family.</text>
</comment>
<keyword evidence="2" id="KW-0560">Oxidoreductase</keyword>
<dbReference type="InterPro" id="IPR020904">
    <property type="entry name" value="Sc_DH/Rdtase_CS"/>
</dbReference>
<dbReference type="InterPro" id="IPR057326">
    <property type="entry name" value="KR_dom"/>
</dbReference>
<evidence type="ECO:0000256" key="2">
    <source>
        <dbReference type="ARBA" id="ARBA00023002"/>
    </source>
</evidence>
<reference evidence="5 6" key="1">
    <citation type="journal article" date="2019" name="Emerg. Microbes Infect.">
        <title>Comprehensive subspecies identification of 175 nontuberculous mycobacteria species based on 7547 genomic profiles.</title>
        <authorList>
            <person name="Matsumoto Y."/>
            <person name="Kinjo T."/>
            <person name="Motooka D."/>
            <person name="Nabeya D."/>
            <person name="Jung N."/>
            <person name="Uechi K."/>
            <person name="Horii T."/>
            <person name="Iida T."/>
            <person name="Fujita J."/>
            <person name="Nakamura S."/>
        </authorList>
    </citation>
    <scope>NUCLEOTIDE SEQUENCE [LARGE SCALE GENOMIC DNA]</scope>
    <source>
        <strain evidence="5 6">JCM 30622</strain>
    </source>
</reference>
<dbReference type="SMART" id="SM00822">
    <property type="entry name" value="PKS_KR"/>
    <property type="match status" value="1"/>
</dbReference>
<evidence type="ECO:0000313" key="5">
    <source>
        <dbReference type="EMBL" id="BBY71383.1"/>
    </source>
</evidence>
<dbReference type="EMBL" id="AP022597">
    <property type="protein sequence ID" value="BBY71383.1"/>
    <property type="molecule type" value="Genomic_DNA"/>
</dbReference>